<dbReference type="RefSeq" id="WP_045246263.1">
    <property type="nucleotide sequence ID" value="NZ_JPSL02000039.1"/>
</dbReference>
<comment type="caution">
    <text evidence="4">The sequence shown here is derived from an EMBL/GenBank/DDBJ whole genome shotgun (WGS) entry which is preliminary data.</text>
</comment>
<dbReference type="SUPFAM" id="SSF101478">
    <property type="entry name" value="ADP-ribosylglycohydrolase"/>
    <property type="match status" value="1"/>
</dbReference>
<dbReference type="GO" id="GO:0004427">
    <property type="term" value="F:inorganic diphosphate phosphatase activity"/>
    <property type="evidence" value="ECO:0007669"/>
    <property type="project" value="InterPro"/>
</dbReference>
<dbReference type="OrthoDB" id="9798107at2"/>
<dbReference type="GO" id="GO:0000287">
    <property type="term" value="F:magnesium ion binding"/>
    <property type="evidence" value="ECO:0007669"/>
    <property type="project" value="InterPro"/>
</dbReference>
<dbReference type="AlphaFoldDB" id="A0A0A2WSR5"/>
<dbReference type="GO" id="GO:0006796">
    <property type="term" value="P:phosphate-containing compound metabolic process"/>
    <property type="evidence" value="ECO:0007669"/>
    <property type="project" value="InterPro"/>
</dbReference>
<keyword evidence="3" id="KW-0460">Magnesium</keyword>
<dbReference type="InterPro" id="IPR036705">
    <property type="entry name" value="Ribosyl_crysJ1_sf"/>
</dbReference>
<keyword evidence="5" id="KW-1185">Reference proteome</keyword>
<accession>A0A0A2WSR5</accession>
<feature type="binding site" evidence="3">
    <location>
        <position position="177"/>
    </location>
    <ligand>
        <name>Mg(2+)</name>
        <dbReference type="ChEBI" id="CHEBI:18420"/>
        <label>1</label>
    </ligand>
</feature>
<dbReference type="EMBL" id="JPSL02000039">
    <property type="protein sequence ID" value="KGQ21355.2"/>
    <property type="molecule type" value="Genomic_DNA"/>
</dbReference>
<name>A0A0A2WSR5_THEFI</name>
<dbReference type="InterPro" id="IPR036649">
    <property type="entry name" value="Pyrophosphatase_sf"/>
</dbReference>
<dbReference type="PANTHER" id="PTHR16222">
    <property type="entry name" value="ADP-RIBOSYLGLYCOHYDROLASE"/>
    <property type="match status" value="1"/>
</dbReference>
<comment type="cofactor">
    <cofactor evidence="3">
        <name>Mg(2+)</name>
        <dbReference type="ChEBI" id="CHEBI:18420"/>
    </cofactor>
    <text evidence="3">Binds 2 magnesium ions per subunit.</text>
</comment>
<dbReference type="PANTHER" id="PTHR16222:SF24">
    <property type="entry name" value="ADP-RIBOSYLHYDROLASE ARH3"/>
    <property type="match status" value="1"/>
</dbReference>
<reference evidence="4 5" key="1">
    <citation type="journal article" date="2015" name="Genome Announc.">
        <title>Draft Genome Sequence of the Thermophile Thermus filiformis ATCC 43280, Producer of Carotenoid-(Di)glucoside-Branched Fatty Acid (Di)esters and Source of Hyperthermostable Enzymes of Biotechnological Interest.</title>
        <authorList>
            <person name="Mandelli F."/>
            <person name="Oliveira Ramires B."/>
            <person name="Couger M.B."/>
            <person name="Paixao D.A."/>
            <person name="Camilo C.M."/>
            <person name="Polikarpov I."/>
            <person name="Prade R."/>
            <person name="Riano-Pachon D.M."/>
            <person name="Squina F.M."/>
        </authorList>
    </citation>
    <scope>NUCLEOTIDE SEQUENCE [LARGE SCALE GENOMIC DNA]</scope>
    <source>
        <strain evidence="4 5">ATCC 43280</strain>
    </source>
</reference>
<evidence type="ECO:0000313" key="5">
    <source>
        <dbReference type="Proteomes" id="UP000030364"/>
    </source>
</evidence>
<dbReference type="Pfam" id="PF03747">
    <property type="entry name" value="ADP_ribosyl_GH"/>
    <property type="match status" value="1"/>
</dbReference>
<gene>
    <name evidence="4" type="ORF">THFILI_07330</name>
</gene>
<evidence type="ECO:0000256" key="3">
    <source>
        <dbReference type="PIRSR" id="PIRSR605502-1"/>
    </source>
</evidence>
<dbReference type="GO" id="GO:0005737">
    <property type="term" value="C:cytoplasm"/>
    <property type="evidence" value="ECO:0007669"/>
    <property type="project" value="InterPro"/>
</dbReference>
<dbReference type="Gene3D" id="3.90.80.10">
    <property type="entry name" value="Inorganic pyrophosphatase"/>
    <property type="match status" value="1"/>
</dbReference>
<feature type="binding site" evidence="3">
    <location>
        <position position="375"/>
    </location>
    <ligand>
        <name>Mg(2+)</name>
        <dbReference type="ChEBI" id="CHEBI:18420"/>
        <label>1</label>
    </ligand>
</feature>
<feature type="binding site" evidence="3">
    <location>
        <position position="176"/>
    </location>
    <ligand>
        <name>Mg(2+)</name>
        <dbReference type="ChEBI" id="CHEBI:18420"/>
        <label>1</label>
    </ligand>
</feature>
<sequence length="424" mass="46480">MELEVLVEWSKGSEERYALKGGRPVLVKRDRPAPVNYGFLPDLYNPADGEEVDAALLGPPVPPGSRVRARLRGLLHLADGDHKLLLGEGEDEEALQALLAWFPPERRPCLLDKAEAQAFLEARLKERDRYLGSLLGLAVGDALGAQVEFRPKGSFPPVRRMEGGGPHGLFPGAWTDDTSLALCLAESLLEKGFDPRDQMARYLRWYREGYLSALGYCFDIGHATRRALERFQRTGDPFAGDEEAAGNGALMRLAPLALAYAKSPRLGELARLSARTTHGAREALEAAEVLAWLIARALEGAPKEELLRMKPFRERREALHPALARVVFGGFWEEPEEGPGYAPATLGAALWAFVKSEDFAQGMLLAVNLGGDADTVGAVYGSLAGAYYGRSAIPEDWLKPLHLKERIEALALGLYRMSMASPRE</sequence>
<protein>
    <submittedName>
        <fullName evidence="4">ADP-ribosylglycohydrolase</fullName>
    </submittedName>
</protein>
<comment type="similarity">
    <text evidence="1">Belongs to the ADP-ribosylglycohydrolase family.</text>
</comment>
<dbReference type="InterPro" id="IPR050792">
    <property type="entry name" value="ADP-ribosylglycohydrolase"/>
</dbReference>
<evidence type="ECO:0000256" key="2">
    <source>
        <dbReference type="ARBA" id="ARBA00022801"/>
    </source>
</evidence>
<feature type="binding site" evidence="3">
    <location>
        <position position="372"/>
    </location>
    <ligand>
        <name>Mg(2+)</name>
        <dbReference type="ChEBI" id="CHEBI:18420"/>
        <label>1</label>
    </ligand>
</feature>
<organism evidence="4 5">
    <name type="scientific">Thermus filiformis</name>
    <dbReference type="NCBI Taxonomy" id="276"/>
    <lineage>
        <taxon>Bacteria</taxon>
        <taxon>Thermotogati</taxon>
        <taxon>Deinococcota</taxon>
        <taxon>Deinococci</taxon>
        <taxon>Thermales</taxon>
        <taxon>Thermaceae</taxon>
        <taxon>Thermus</taxon>
    </lineage>
</organism>
<feature type="binding site" evidence="3">
    <location>
        <position position="374"/>
    </location>
    <ligand>
        <name>Mg(2+)</name>
        <dbReference type="ChEBI" id="CHEBI:18420"/>
        <label>1</label>
    </ligand>
</feature>
<evidence type="ECO:0000313" key="4">
    <source>
        <dbReference type="EMBL" id="KGQ21355.2"/>
    </source>
</evidence>
<dbReference type="InterPro" id="IPR005502">
    <property type="entry name" value="Ribosyl_crysJ1"/>
</dbReference>
<feature type="binding site" evidence="3">
    <location>
        <position position="175"/>
    </location>
    <ligand>
        <name>Mg(2+)</name>
        <dbReference type="ChEBI" id="CHEBI:18420"/>
        <label>1</label>
    </ligand>
</feature>
<dbReference type="STRING" id="276.THFILI_07330"/>
<dbReference type="SUPFAM" id="SSF50324">
    <property type="entry name" value="Inorganic pyrophosphatase"/>
    <property type="match status" value="1"/>
</dbReference>
<dbReference type="Proteomes" id="UP000030364">
    <property type="component" value="Unassembled WGS sequence"/>
</dbReference>
<keyword evidence="3" id="KW-0479">Metal-binding</keyword>
<dbReference type="Gene3D" id="1.10.4080.10">
    <property type="entry name" value="ADP-ribosylation/Crystallin J1"/>
    <property type="match status" value="1"/>
</dbReference>
<evidence type="ECO:0000256" key="1">
    <source>
        <dbReference type="ARBA" id="ARBA00010702"/>
    </source>
</evidence>
<keyword evidence="2" id="KW-0378">Hydrolase</keyword>
<proteinExistence type="inferred from homology"/>